<proteinExistence type="predicted"/>
<feature type="transmembrane region" description="Helical" evidence="2">
    <location>
        <begin position="6"/>
        <end position="26"/>
    </location>
</feature>
<organism evidence="3">
    <name type="scientific">invertebrate metagenome</name>
    <dbReference type="NCBI Taxonomy" id="1711999"/>
    <lineage>
        <taxon>unclassified sequences</taxon>
        <taxon>metagenomes</taxon>
        <taxon>organismal metagenomes</taxon>
    </lineage>
</organism>
<accession>A0A2H9TAE8</accession>
<sequence length="83" mass="9226">MDINTLRGLATIFALFAFLAVTLWAFSKRKKQDFDTAARIPLEDDGIADNQKASSVQGHNKKKHKIKKPSAHSHKDNHTGIPS</sequence>
<feature type="region of interest" description="Disordered" evidence="1">
    <location>
        <begin position="46"/>
        <end position="83"/>
    </location>
</feature>
<evidence type="ECO:0000313" key="3">
    <source>
        <dbReference type="EMBL" id="PJE80159.1"/>
    </source>
</evidence>
<dbReference type="Pfam" id="PF05545">
    <property type="entry name" value="FixQ"/>
    <property type="match status" value="1"/>
</dbReference>
<reference evidence="3" key="1">
    <citation type="journal article" date="2017" name="Appl. Environ. Microbiol.">
        <title>Molecular characterization of an Endozoicomonas-like organism causing infection in king scallop Pecten maximus L.</title>
        <authorList>
            <person name="Cano I."/>
            <person name="van Aerle R."/>
            <person name="Ross S."/>
            <person name="Verner-Jeffreys D.W."/>
            <person name="Paley R.K."/>
            <person name="Rimmer G."/>
            <person name="Ryder D."/>
            <person name="Hooper P."/>
            <person name="Stone D."/>
            <person name="Feist S.W."/>
        </authorList>
    </citation>
    <scope>NUCLEOTIDE SEQUENCE</scope>
</reference>
<dbReference type="AlphaFoldDB" id="A0A2H9TAE8"/>
<keyword evidence="2" id="KW-0472">Membrane</keyword>
<feature type="compositionally biased region" description="Basic and acidic residues" evidence="1">
    <location>
        <begin position="73"/>
        <end position="83"/>
    </location>
</feature>
<protein>
    <recommendedName>
        <fullName evidence="4">Cbb3-type cytochrome oxidase component FixQ</fullName>
    </recommendedName>
</protein>
<evidence type="ECO:0000256" key="1">
    <source>
        <dbReference type="SAM" id="MobiDB-lite"/>
    </source>
</evidence>
<keyword evidence="2" id="KW-1133">Transmembrane helix</keyword>
<evidence type="ECO:0000256" key="2">
    <source>
        <dbReference type="SAM" id="Phobius"/>
    </source>
</evidence>
<dbReference type="EMBL" id="NSIT01000029">
    <property type="protein sequence ID" value="PJE80159.1"/>
    <property type="molecule type" value="Genomic_DNA"/>
</dbReference>
<dbReference type="CDD" id="cd01324">
    <property type="entry name" value="cbb3_Oxidase_CcoQ"/>
    <property type="match status" value="1"/>
</dbReference>
<feature type="compositionally biased region" description="Basic residues" evidence="1">
    <location>
        <begin position="59"/>
        <end position="72"/>
    </location>
</feature>
<comment type="caution">
    <text evidence="3">The sequence shown here is derived from an EMBL/GenBank/DDBJ whole genome shotgun (WGS) entry which is preliminary data.</text>
</comment>
<dbReference type="InterPro" id="IPR008621">
    <property type="entry name" value="Cbb3-typ_cyt_oxidase_comp"/>
</dbReference>
<name>A0A2H9TAE8_9ZZZZ</name>
<evidence type="ECO:0008006" key="4">
    <source>
        <dbReference type="Google" id="ProtNLM"/>
    </source>
</evidence>
<keyword evidence="2" id="KW-0812">Transmembrane</keyword>
<gene>
    <name evidence="3" type="ORF">CI610_00847</name>
</gene>